<comment type="subcellular location">
    <subcellularLocation>
        <location evidence="1 9">Cell membrane</location>
        <topology evidence="1 9">Multi-pass membrane protein</topology>
    </subcellularLocation>
</comment>
<keyword evidence="13" id="KW-1185">Reference proteome</keyword>
<dbReference type="UniPathway" id="UPA00666"/>
<dbReference type="Proteomes" id="UP000316304">
    <property type="component" value="Unassembled WGS sequence"/>
</dbReference>
<keyword evidence="3 9" id="KW-1003">Cell membrane</keyword>
<evidence type="ECO:0000313" key="13">
    <source>
        <dbReference type="Proteomes" id="UP000316304"/>
    </source>
</evidence>
<keyword evidence="6 9" id="KW-1133">Transmembrane helix</keyword>
<dbReference type="PANTHER" id="PTHR38686:SF1">
    <property type="entry name" value="APOLIPOPROTEIN N-ACYLTRANSFERASE"/>
    <property type="match status" value="1"/>
</dbReference>
<evidence type="ECO:0000313" key="12">
    <source>
        <dbReference type="EMBL" id="TWU20271.1"/>
    </source>
</evidence>
<keyword evidence="5 9" id="KW-0812">Transmembrane</keyword>
<feature type="transmembrane region" description="Helical" evidence="9">
    <location>
        <begin position="69"/>
        <end position="85"/>
    </location>
</feature>
<evidence type="ECO:0000256" key="8">
    <source>
        <dbReference type="ARBA" id="ARBA00023315"/>
    </source>
</evidence>
<sequence length="604" mass="66201">MNENPPRQRDQTLRASTAPTRFCLAMASMVMLWLSQPPLGLWLVAWVALLPGLGLVWQTSPLKKRDFAAIWFASTLFWLISLQGIRHAHPAMYVCLLALAGYLGVYFPLFIVLCRRSARWNVPLCVSAPVAWVGLEWVRNYMLTGISAVMLGHTLAEVPTLIQIADLFGSYGVSFMIVTVNVAIYSVLARFVFRKPQRSKAHEERVAIEEREARWGPVSCVVAIACVGGGVLYGQWRLGEPLSDELATFALLQRDEQVEYQQDVERELRIFQNYASQAVQALQRSDQAIDAVVWPESMFTGGLPWMVVEPDAVVPEQYPGPPETFVAMVEQNQGYFLERANELLEHCKNVNPGQRKPHLVVGCGVARYGSTPHAYSGMVHISPAAKVPAWYGKNHLVMFGEYVPILPSLPGVRSLIPAGLGVTPGDGPSVFTVNDTNVVPLVCIETAVERVALNHIANLRDNAVRADVMVTVTNDGWFDDSSILDHHRRCAQLVAVGTRRSVLSSANNGPTAWIDSCGRLVDALPAGTNGAIIATPRRDPRTSLYVRMGDLPAKLLGLACLIVLGGMVWEAVARRLRHRRGRATAKPGADAAPTAAEAIPPLDA</sequence>
<dbReference type="RefSeq" id="WP_146596777.1">
    <property type="nucleotide sequence ID" value="NZ_SJPT01000009.1"/>
</dbReference>
<dbReference type="Pfam" id="PF20154">
    <property type="entry name" value="LNT_N"/>
    <property type="match status" value="1"/>
</dbReference>
<feature type="transmembrane region" description="Helical" evidence="9">
    <location>
        <begin position="39"/>
        <end position="57"/>
    </location>
</feature>
<dbReference type="SUPFAM" id="SSF56317">
    <property type="entry name" value="Carbon-nitrogen hydrolase"/>
    <property type="match status" value="1"/>
</dbReference>
<evidence type="ECO:0000256" key="6">
    <source>
        <dbReference type="ARBA" id="ARBA00022989"/>
    </source>
</evidence>
<dbReference type="GO" id="GO:0042158">
    <property type="term" value="P:lipoprotein biosynthetic process"/>
    <property type="evidence" value="ECO:0007669"/>
    <property type="project" value="UniProtKB-UniRule"/>
</dbReference>
<dbReference type="PANTHER" id="PTHR38686">
    <property type="entry name" value="APOLIPOPROTEIN N-ACYLTRANSFERASE"/>
    <property type="match status" value="1"/>
</dbReference>
<feature type="compositionally biased region" description="Low complexity" evidence="10">
    <location>
        <begin position="584"/>
        <end position="604"/>
    </location>
</feature>
<evidence type="ECO:0000256" key="4">
    <source>
        <dbReference type="ARBA" id="ARBA00022679"/>
    </source>
</evidence>
<evidence type="ECO:0000259" key="11">
    <source>
        <dbReference type="PROSITE" id="PS50263"/>
    </source>
</evidence>
<feature type="transmembrane region" description="Helical" evidence="9">
    <location>
        <begin position="141"/>
        <end position="165"/>
    </location>
</feature>
<evidence type="ECO:0000256" key="10">
    <source>
        <dbReference type="SAM" id="MobiDB-lite"/>
    </source>
</evidence>
<dbReference type="InterPro" id="IPR045378">
    <property type="entry name" value="LNT_N"/>
</dbReference>
<comment type="catalytic activity">
    <reaction evidence="9">
        <text>N-terminal S-1,2-diacyl-sn-glyceryl-L-cysteinyl-[lipoprotein] + a glycerophospholipid = N-acyl-S-1,2-diacyl-sn-glyceryl-L-cysteinyl-[lipoprotein] + a 2-acyl-sn-glycero-3-phospholipid + H(+)</text>
        <dbReference type="Rhea" id="RHEA:48228"/>
        <dbReference type="Rhea" id="RHEA-COMP:14681"/>
        <dbReference type="Rhea" id="RHEA-COMP:14684"/>
        <dbReference type="ChEBI" id="CHEBI:15378"/>
        <dbReference type="ChEBI" id="CHEBI:136912"/>
        <dbReference type="ChEBI" id="CHEBI:140656"/>
        <dbReference type="ChEBI" id="CHEBI:140657"/>
        <dbReference type="ChEBI" id="CHEBI:140660"/>
        <dbReference type="EC" id="2.3.1.269"/>
    </reaction>
</comment>
<evidence type="ECO:0000256" key="2">
    <source>
        <dbReference type="ARBA" id="ARBA00010065"/>
    </source>
</evidence>
<dbReference type="NCBIfam" id="TIGR00546">
    <property type="entry name" value="lnt"/>
    <property type="match status" value="1"/>
</dbReference>
<organism evidence="12 13">
    <name type="scientific">Novipirellula galeiformis</name>
    <dbReference type="NCBI Taxonomy" id="2528004"/>
    <lineage>
        <taxon>Bacteria</taxon>
        <taxon>Pseudomonadati</taxon>
        <taxon>Planctomycetota</taxon>
        <taxon>Planctomycetia</taxon>
        <taxon>Pirellulales</taxon>
        <taxon>Pirellulaceae</taxon>
        <taxon>Novipirellula</taxon>
    </lineage>
</organism>
<name>A0A5C6C9V8_9BACT</name>
<comment type="caution">
    <text evidence="12">The sequence shown here is derived from an EMBL/GenBank/DDBJ whole genome shotgun (WGS) entry which is preliminary data.</text>
</comment>
<dbReference type="Gene3D" id="3.60.110.10">
    <property type="entry name" value="Carbon-nitrogen hydrolase"/>
    <property type="match status" value="1"/>
</dbReference>
<dbReference type="HAMAP" id="MF_01148">
    <property type="entry name" value="Lnt"/>
    <property type="match status" value="1"/>
</dbReference>
<accession>A0A5C6C9V8</accession>
<keyword evidence="7 9" id="KW-0472">Membrane</keyword>
<dbReference type="Pfam" id="PF00795">
    <property type="entry name" value="CN_hydrolase"/>
    <property type="match status" value="1"/>
</dbReference>
<proteinExistence type="inferred from homology"/>
<dbReference type="PROSITE" id="PS50263">
    <property type="entry name" value="CN_HYDROLASE"/>
    <property type="match status" value="1"/>
</dbReference>
<feature type="transmembrane region" description="Helical" evidence="9">
    <location>
        <begin position="171"/>
        <end position="193"/>
    </location>
</feature>
<feature type="transmembrane region" description="Helical" evidence="9">
    <location>
        <begin position="551"/>
        <end position="572"/>
    </location>
</feature>
<evidence type="ECO:0000256" key="7">
    <source>
        <dbReference type="ARBA" id="ARBA00023136"/>
    </source>
</evidence>
<feature type="transmembrane region" description="Helical" evidence="9">
    <location>
        <begin position="91"/>
        <end position="114"/>
    </location>
</feature>
<dbReference type="OrthoDB" id="9804277at2"/>
<dbReference type="InterPro" id="IPR003010">
    <property type="entry name" value="C-N_Hydrolase"/>
</dbReference>
<keyword evidence="12" id="KW-0449">Lipoprotein</keyword>
<dbReference type="EMBL" id="SJPT01000009">
    <property type="protein sequence ID" value="TWU20271.1"/>
    <property type="molecule type" value="Genomic_DNA"/>
</dbReference>
<comment type="similarity">
    <text evidence="2 9">Belongs to the CN hydrolase family. Apolipoprotein N-acyltransferase subfamily.</text>
</comment>
<dbReference type="GO" id="GO:0005886">
    <property type="term" value="C:plasma membrane"/>
    <property type="evidence" value="ECO:0007669"/>
    <property type="project" value="UniProtKB-SubCell"/>
</dbReference>
<dbReference type="EC" id="2.3.1.269" evidence="9"/>
<dbReference type="AlphaFoldDB" id="A0A5C6C9V8"/>
<evidence type="ECO:0000256" key="9">
    <source>
        <dbReference type="HAMAP-Rule" id="MF_01148"/>
    </source>
</evidence>
<keyword evidence="8 9" id="KW-0012">Acyltransferase</keyword>
<evidence type="ECO:0000256" key="1">
    <source>
        <dbReference type="ARBA" id="ARBA00004651"/>
    </source>
</evidence>
<comment type="function">
    <text evidence="9">Catalyzes the phospholipid dependent N-acylation of the N-terminal cysteine of apolipoprotein, the last step in lipoprotein maturation.</text>
</comment>
<evidence type="ECO:0000256" key="3">
    <source>
        <dbReference type="ARBA" id="ARBA00022475"/>
    </source>
</evidence>
<keyword evidence="4 9" id="KW-0808">Transferase</keyword>
<protein>
    <recommendedName>
        <fullName evidence="9">Apolipoprotein N-acyltransferase</fullName>
        <shortName evidence="9">ALP N-acyltransferase</shortName>
        <ecNumber evidence="9">2.3.1.269</ecNumber>
    </recommendedName>
</protein>
<reference evidence="12 13" key="1">
    <citation type="submission" date="2019-02" db="EMBL/GenBank/DDBJ databases">
        <title>Deep-cultivation of Planctomycetes and their phenomic and genomic characterization uncovers novel biology.</title>
        <authorList>
            <person name="Wiegand S."/>
            <person name="Jogler M."/>
            <person name="Boedeker C."/>
            <person name="Pinto D."/>
            <person name="Vollmers J."/>
            <person name="Rivas-Marin E."/>
            <person name="Kohn T."/>
            <person name="Peeters S.H."/>
            <person name="Heuer A."/>
            <person name="Rast P."/>
            <person name="Oberbeckmann S."/>
            <person name="Bunk B."/>
            <person name="Jeske O."/>
            <person name="Meyerdierks A."/>
            <person name="Storesund J.E."/>
            <person name="Kallscheuer N."/>
            <person name="Luecker S."/>
            <person name="Lage O.M."/>
            <person name="Pohl T."/>
            <person name="Merkel B.J."/>
            <person name="Hornburger P."/>
            <person name="Mueller R.-W."/>
            <person name="Bruemmer F."/>
            <person name="Labrenz M."/>
            <person name="Spormann A.M."/>
            <person name="Op Den Camp H."/>
            <person name="Overmann J."/>
            <person name="Amann R."/>
            <person name="Jetten M.S.M."/>
            <person name="Mascher T."/>
            <person name="Medema M.H."/>
            <person name="Devos D.P."/>
            <person name="Kaster A.-K."/>
            <person name="Ovreas L."/>
            <person name="Rohde M."/>
            <person name="Galperin M.Y."/>
            <person name="Jogler C."/>
        </authorList>
    </citation>
    <scope>NUCLEOTIDE SEQUENCE [LARGE SCALE GENOMIC DNA]</scope>
    <source>
        <strain evidence="12 13">Pla52o</strain>
    </source>
</reference>
<evidence type="ECO:0000256" key="5">
    <source>
        <dbReference type="ARBA" id="ARBA00022692"/>
    </source>
</evidence>
<feature type="transmembrane region" description="Helical" evidence="9">
    <location>
        <begin position="12"/>
        <end position="33"/>
    </location>
</feature>
<feature type="region of interest" description="Disordered" evidence="10">
    <location>
        <begin position="581"/>
        <end position="604"/>
    </location>
</feature>
<feature type="transmembrane region" description="Helical" evidence="9">
    <location>
        <begin position="214"/>
        <end position="236"/>
    </location>
</feature>
<dbReference type="InterPro" id="IPR004563">
    <property type="entry name" value="Apolipo_AcylTrfase"/>
</dbReference>
<feature type="domain" description="CN hydrolase" evidence="11">
    <location>
        <begin position="247"/>
        <end position="538"/>
    </location>
</feature>
<gene>
    <name evidence="12" type="primary">lnt_2</name>
    <name evidence="9" type="synonym">lnt</name>
    <name evidence="12" type="ORF">Pla52o_47890</name>
</gene>
<dbReference type="InterPro" id="IPR036526">
    <property type="entry name" value="C-N_Hydrolase_sf"/>
</dbReference>
<dbReference type="GO" id="GO:0016410">
    <property type="term" value="F:N-acyltransferase activity"/>
    <property type="evidence" value="ECO:0007669"/>
    <property type="project" value="UniProtKB-UniRule"/>
</dbReference>
<comment type="pathway">
    <text evidence="9">Protein modification; lipoprotein biosynthesis (N-acyl transfer).</text>
</comment>